<feature type="domain" description="EamA" evidence="7">
    <location>
        <begin position="151"/>
        <end position="280"/>
    </location>
</feature>
<feature type="transmembrane region" description="Helical" evidence="6">
    <location>
        <begin position="176"/>
        <end position="195"/>
    </location>
</feature>
<dbReference type="EMBL" id="RZGZ01000002">
    <property type="protein sequence ID" value="RUR01977.1"/>
    <property type="molecule type" value="Genomic_DNA"/>
</dbReference>
<dbReference type="InterPro" id="IPR000620">
    <property type="entry name" value="EamA_dom"/>
</dbReference>
<evidence type="ECO:0000256" key="5">
    <source>
        <dbReference type="ARBA" id="ARBA00023136"/>
    </source>
</evidence>
<gene>
    <name evidence="8" type="ORF">ELQ94_04660</name>
</gene>
<reference evidence="8 9" key="1">
    <citation type="submission" date="2018-12" db="EMBL/GenBank/DDBJ databases">
        <authorList>
            <person name="Li F."/>
        </authorList>
    </citation>
    <scope>NUCLEOTIDE SEQUENCE [LARGE SCALE GENOMIC DNA]</scope>
    <source>
        <strain evidence="8 9">EGI 6500705</strain>
    </source>
</reference>
<dbReference type="PANTHER" id="PTHR32322">
    <property type="entry name" value="INNER MEMBRANE TRANSPORTER"/>
    <property type="match status" value="1"/>
</dbReference>
<evidence type="ECO:0000256" key="2">
    <source>
        <dbReference type="ARBA" id="ARBA00007362"/>
    </source>
</evidence>
<dbReference type="Pfam" id="PF00892">
    <property type="entry name" value="EamA"/>
    <property type="match status" value="2"/>
</dbReference>
<feature type="transmembrane region" description="Helical" evidence="6">
    <location>
        <begin position="86"/>
        <end position="110"/>
    </location>
</feature>
<evidence type="ECO:0000256" key="3">
    <source>
        <dbReference type="ARBA" id="ARBA00022692"/>
    </source>
</evidence>
<dbReference type="Proteomes" id="UP000274909">
    <property type="component" value="Unassembled WGS sequence"/>
</dbReference>
<feature type="transmembrane region" description="Helical" evidence="6">
    <location>
        <begin position="117"/>
        <end position="136"/>
    </location>
</feature>
<dbReference type="OrthoDB" id="3577499at2"/>
<comment type="similarity">
    <text evidence="2">Belongs to the EamA transporter family.</text>
</comment>
<dbReference type="SUPFAM" id="SSF103481">
    <property type="entry name" value="Multidrug resistance efflux transporter EmrE"/>
    <property type="match status" value="2"/>
</dbReference>
<evidence type="ECO:0000256" key="6">
    <source>
        <dbReference type="SAM" id="Phobius"/>
    </source>
</evidence>
<evidence type="ECO:0000256" key="1">
    <source>
        <dbReference type="ARBA" id="ARBA00004141"/>
    </source>
</evidence>
<evidence type="ECO:0000313" key="8">
    <source>
        <dbReference type="EMBL" id="RUR01977.1"/>
    </source>
</evidence>
<dbReference type="AlphaFoldDB" id="A0A433JUX8"/>
<proteinExistence type="inferred from homology"/>
<keyword evidence="3 6" id="KW-0812">Transmembrane</keyword>
<evidence type="ECO:0000259" key="7">
    <source>
        <dbReference type="Pfam" id="PF00892"/>
    </source>
</evidence>
<comment type="subcellular location">
    <subcellularLocation>
        <location evidence="1">Membrane</location>
        <topology evidence="1">Multi-pass membrane protein</topology>
    </subcellularLocation>
</comment>
<dbReference type="InterPro" id="IPR037185">
    <property type="entry name" value="EmrE-like"/>
</dbReference>
<name>A0A433JUX8_9MICO</name>
<sequence>MCFGTTGTALALGPADVSPVGAGAIRIVLGGAILGGLLLVRRPSGPPPPPDGDGATRRIPTVALVVIGALAVVAYQPAFFLGTTRIGVAVGTIVALGSAPVFTGIAEWIVSRRFPGLVWTVATIVAVGGVALLASGTEAGVTVDPAGLGGSLLAGASYGVYALVAKVLITRGADPAWTMGALFGLAALASIPLALGTDLRWLTTVDGVAVALWLGVVTTAVAYLLFGRGLAGLSASSASSITLAEPLTAALLGLLLLGERLGLSALAGVVVIALAIVVLVVPWPRIARSGRASAGDGA</sequence>
<dbReference type="GO" id="GO:0016020">
    <property type="term" value="C:membrane"/>
    <property type="evidence" value="ECO:0007669"/>
    <property type="project" value="UniProtKB-SubCell"/>
</dbReference>
<organism evidence="8 9">
    <name type="scientific">Labedella endophytica</name>
    <dbReference type="NCBI Taxonomy" id="1523160"/>
    <lineage>
        <taxon>Bacteria</taxon>
        <taxon>Bacillati</taxon>
        <taxon>Actinomycetota</taxon>
        <taxon>Actinomycetes</taxon>
        <taxon>Micrococcales</taxon>
        <taxon>Microbacteriaceae</taxon>
        <taxon>Labedella</taxon>
    </lineage>
</organism>
<evidence type="ECO:0000313" key="9">
    <source>
        <dbReference type="Proteomes" id="UP000274909"/>
    </source>
</evidence>
<dbReference type="PANTHER" id="PTHR32322:SF2">
    <property type="entry name" value="EAMA DOMAIN-CONTAINING PROTEIN"/>
    <property type="match status" value="1"/>
</dbReference>
<dbReference type="InterPro" id="IPR050638">
    <property type="entry name" value="AA-Vitamin_Transporters"/>
</dbReference>
<feature type="transmembrane region" description="Helical" evidence="6">
    <location>
        <begin position="20"/>
        <end position="40"/>
    </location>
</feature>
<feature type="transmembrane region" description="Helical" evidence="6">
    <location>
        <begin position="207"/>
        <end position="226"/>
    </location>
</feature>
<feature type="transmembrane region" description="Helical" evidence="6">
    <location>
        <begin position="61"/>
        <end position="80"/>
    </location>
</feature>
<evidence type="ECO:0000256" key="4">
    <source>
        <dbReference type="ARBA" id="ARBA00022989"/>
    </source>
</evidence>
<feature type="transmembrane region" description="Helical" evidence="6">
    <location>
        <begin position="263"/>
        <end position="283"/>
    </location>
</feature>
<feature type="domain" description="EamA" evidence="7">
    <location>
        <begin position="2"/>
        <end position="133"/>
    </location>
</feature>
<keyword evidence="5 6" id="KW-0472">Membrane</keyword>
<feature type="transmembrane region" description="Helical" evidence="6">
    <location>
        <begin position="238"/>
        <end position="257"/>
    </location>
</feature>
<feature type="transmembrane region" description="Helical" evidence="6">
    <location>
        <begin position="148"/>
        <end position="169"/>
    </location>
</feature>
<comment type="caution">
    <text evidence="8">The sequence shown here is derived from an EMBL/GenBank/DDBJ whole genome shotgun (WGS) entry which is preliminary data.</text>
</comment>
<accession>A0A433JUX8</accession>
<protein>
    <submittedName>
        <fullName evidence="8">EamA family transporter</fullName>
    </submittedName>
</protein>
<keyword evidence="4 6" id="KW-1133">Transmembrane helix</keyword>
<keyword evidence="9" id="KW-1185">Reference proteome</keyword>